<name>A0A1V6SE91_9EURO</name>
<dbReference type="STRING" id="254877.A0A1V6SE91"/>
<dbReference type="PANTHER" id="PTHR32387">
    <property type="entry name" value="WU:FJ29H11"/>
    <property type="match status" value="1"/>
</dbReference>
<evidence type="ECO:0000256" key="1">
    <source>
        <dbReference type="SAM" id="MobiDB-lite"/>
    </source>
</evidence>
<protein>
    <recommendedName>
        <fullName evidence="4">Protein NO VEIN C-terminal domain-containing protein</fullName>
    </recommendedName>
</protein>
<dbReference type="Proteomes" id="UP000191342">
    <property type="component" value="Unassembled WGS sequence"/>
</dbReference>
<dbReference type="SUPFAM" id="SSF55874">
    <property type="entry name" value="ATPase domain of HSP90 chaperone/DNA topoisomerase II/histidine kinase"/>
    <property type="match status" value="1"/>
</dbReference>
<dbReference type="EMBL" id="MLQL01000069">
    <property type="protein sequence ID" value="OQE11913.1"/>
    <property type="molecule type" value="Genomic_DNA"/>
</dbReference>
<accession>A0A1V6SE91</accession>
<feature type="region of interest" description="Disordered" evidence="1">
    <location>
        <begin position="1330"/>
        <end position="1397"/>
    </location>
</feature>
<comment type="caution">
    <text evidence="2">The sequence shown here is derived from an EMBL/GenBank/DDBJ whole genome shotgun (WGS) entry which is preliminary data.</text>
</comment>
<reference evidence="3" key="1">
    <citation type="journal article" date="2017" name="Nat. Microbiol.">
        <title>Global analysis of biosynthetic gene clusters reveals vast potential of secondary metabolite production in Penicillium species.</title>
        <authorList>
            <person name="Nielsen J.C."/>
            <person name="Grijseels S."/>
            <person name="Prigent S."/>
            <person name="Ji B."/>
            <person name="Dainat J."/>
            <person name="Nielsen K.F."/>
            <person name="Frisvad J.C."/>
            <person name="Workman M."/>
            <person name="Nielsen J."/>
        </authorList>
    </citation>
    <scope>NUCLEOTIDE SEQUENCE [LARGE SCALE GENOMIC DNA]</scope>
    <source>
        <strain evidence="3">IBT 14082</strain>
    </source>
</reference>
<feature type="compositionally biased region" description="Acidic residues" evidence="1">
    <location>
        <begin position="1330"/>
        <end position="1341"/>
    </location>
</feature>
<proteinExistence type="predicted"/>
<dbReference type="OrthoDB" id="1262810at2759"/>
<evidence type="ECO:0008006" key="4">
    <source>
        <dbReference type="Google" id="ProtNLM"/>
    </source>
</evidence>
<dbReference type="InterPro" id="IPR052957">
    <property type="entry name" value="Auxin_embryo_med"/>
</dbReference>
<keyword evidence="3" id="KW-1185">Reference proteome</keyword>
<dbReference type="InterPro" id="IPR036890">
    <property type="entry name" value="HATPase_C_sf"/>
</dbReference>
<evidence type="ECO:0000313" key="2">
    <source>
        <dbReference type="EMBL" id="OQE11913.1"/>
    </source>
</evidence>
<sequence length="1652" mass="188555">MTSRHAAKNAVMGIAKEYGFIQPSSLDEIERFNPKLRREIEESMLAKDKKIGHSIETLAKNIYSSNARFVFELLQNADDNRFTRATARNDLPFISFKVYPDRIVLECNEDGFTKENLSAICSVGESTKAASHGYIGAKGIGFKSVFIAAWKVDIQSGNYSFYFKHEKGDPGLGMVLPVWQDSDEVLPDPLTRITLHLHQNGETEDIEHLHRTIFKQLDDLEQTCLLFLRNLKEIQVSFYDGDDNLQSSKKFYLENNFQSDVFLKTESIDEDGNREIVLSREKAIMSLVTWQLAFLKATIPLLEQQSVFAFLPVRETNLKFLIQSDFDTTASRQDISSSSRRNIELKKHTALAFVQAITGLLHDPDLGYTWPMYLPSADDASGTFWADLHSKIASNLGEQSVVKTRHGYLRKIKDVCILAVEFMDGDGNPLLDDSDIDPFLSSHYTYASRNTLRPYGLQAMHYNLVRLMLNKDLESSASRIQSMFTSEDDHSRIAKLLSKVAKINKSWLEPLPLLPLRNGPWVPANSGSVFFPTVNGISVPPGLDLRVLDATAAANECRRSLFVQLGVTDPSVPQVRDSVLSCSATLYPSIYESRAHLRFLYLTHQFSQKKDELRHIFIYSHSDIPLRPYHADCYFPSDHPYGPEALLRATDDLPGFRVCFIHPTYLEEAPAAPHADHPSWNRWLHDNLGLRDKLRLVARDGRRLSLAWDYVASFQPEKLLGLLQHLWSSEGETISKNDALKQLVRETDAKRLCVTELPEQCQLDQTYLPLPNLLEQSSRFLNPNESLPFLDLGGPLSVEQLGSKWIFLHTALGVKKDEDVDFLLDILRWLKRGNPLASSVEDYERIFRLYGAINAKYLGAESQLVMGNCVKNFFENEYIYIPKLDEDDDDDDDDVAFWCSPEDCLWEAPLNMITKFPLQRLYEQCIPRDQLFQLSTFFKQTLGITAAFWSDVTAELAARRDDGWQEFTPIFDLYMYLDDTTDLKYVDDIRHAFDIEPLIFVTRDGQSGWYRATDCLWSSTTEIRGMVTLNDHYEDLKDFFIDTLGVKTLTLQMVYDDLLETSANATINDTKSKIWSLNALLEAEDYVNLDPKPLLRRPIFPVVYPDGTKALRSGDIQFAITDREHLASRFRGKIKILDFTQEEVRQLKTFFEWTGLSYRYFSVAVKELTSLSGETTRLHPLPNRDLKRKAHSILRIAGTFNSPRYQADPLALYELLQAASIETTDGIVSILRISQDGKVADVEELVGKLHISEEASRLSIYVPRDRKAQELCFCDLLPKQLVDWLMRDPTTQILDKVENDAINVMSMILNIHPSATDLVLERQGIVEVDIPNEDPDIDPEIPLDSPQSPGTTTTEDVPYSGDVVTPFSSRHSLSQRNTPEQVTTHSHNLSHSRPTPMYSPNIDSSEDSMPYRRLLDHVLVAARRAMFPSRGAFNMSQLNEALPAEEGRRQFDGFDGIGVTDAFRSHSQIERDRKIGAAGELYVFELLARLNPALTDWSERNWQSTIRRYVTVHPDYADMEPWYGRETADLTYDDRAGEFTALLIDRGYLDAEEWADKRPKYFIEVKATTGPLSHPFFMSKYQYKRMRVIHNRNDYSEVYLIFRVFDIRGDNLGMSVYFDPEQLRLDGGLLFTGETWAVVPRGTDVNVASAEE</sequence>
<gene>
    <name evidence="2" type="ORF">PENFLA_c069G02111</name>
</gene>
<feature type="compositionally biased region" description="Polar residues" evidence="1">
    <location>
        <begin position="1366"/>
        <end position="1393"/>
    </location>
</feature>
<evidence type="ECO:0000313" key="3">
    <source>
        <dbReference type="Proteomes" id="UP000191342"/>
    </source>
</evidence>
<organism evidence="2 3">
    <name type="scientific">Penicillium flavigenum</name>
    <dbReference type="NCBI Taxonomy" id="254877"/>
    <lineage>
        <taxon>Eukaryota</taxon>
        <taxon>Fungi</taxon>
        <taxon>Dikarya</taxon>
        <taxon>Ascomycota</taxon>
        <taxon>Pezizomycotina</taxon>
        <taxon>Eurotiomycetes</taxon>
        <taxon>Eurotiomycetidae</taxon>
        <taxon>Eurotiales</taxon>
        <taxon>Aspergillaceae</taxon>
        <taxon>Penicillium</taxon>
    </lineage>
</organism>
<dbReference type="Gene3D" id="3.30.565.10">
    <property type="entry name" value="Histidine kinase-like ATPase, C-terminal domain"/>
    <property type="match status" value="1"/>
</dbReference>
<dbReference type="NCBIfam" id="NF047352">
    <property type="entry name" value="P_loop_sacsin"/>
    <property type="match status" value="1"/>
</dbReference>
<dbReference type="PANTHER" id="PTHR32387:SF0">
    <property type="entry name" value="PROTEIN NO VEIN"/>
    <property type="match status" value="1"/>
</dbReference>